<evidence type="ECO:0000256" key="3">
    <source>
        <dbReference type="HAMAP-Rule" id="MF_00088"/>
    </source>
</evidence>
<dbReference type="PANTHER" id="PTHR34654:SF1">
    <property type="entry name" value="RNA-BINDING PROTEIN KHPA"/>
    <property type="match status" value="1"/>
</dbReference>
<proteinExistence type="inferred from homology"/>
<evidence type="ECO:0000256" key="1">
    <source>
        <dbReference type="ARBA" id="ARBA00022490"/>
    </source>
</evidence>
<sequence>MLAEALEHLVRGIVDSPEDVTVRSREGRRGQILEVRVHPDDLGRVIGRSGRTAKALRTVVTALAPGENVRVDVVDTDRRRR</sequence>
<dbReference type="InterPro" id="IPR020627">
    <property type="entry name" value="KhpA"/>
</dbReference>
<dbReference type="PANTHER" id="PTHR34654">
    <property type="entry name" value="UPF0109 PROTEIN SCO5592"/>
    <property type="match status" value="1"/>
</dbReference>
<organism evidence="4 5">
    <name type="scientific">Kocuria carniphila</name>
    <dbReference type="NCBI Taxonomy" id="262208"/>
    <lineage>
        <taxon>Bacteria</taxon>
        <taxon>Bacillati</taxon>
        <taxon>Actinomycetota</taxon>
        <taxon>Actinomycetes</taxon>
        <taxon>Micrococcales</taxon>
        <taxon>Micrococcaceae</taxon>
        <taxon>Kocuria</taxon>
    </lineage>
</organism>
<dbReference type="Gene3D" id="3.30.300.20">
    <property type="match status" value="1"/>
</dbReference>
<dbReference type="Pfam" id="PF13083">
    <property type="entry name" value="KH_KhpA-B"/>
    <property type="match status" value="1"/>
</dbReference>
<dbReference type="InterPro" id="IPR015946">
    <property type="entry name" value="KH_dom-like_a/b"/>
</dbReference>
<dbReference type="PROSITE" id="PS50084">
    <property type="entry name" value="KH_TYPE_1"/>
    <property type="match status" value="1"/>
</dbReference>
<evidence type="ECO:0000313" key="5">
    <source>
        <dbReference type="Proteomes" id="UP001558481"/>
    </source>
</evidence>
<dbReference type="Proteomes" id="UP001558481">
    <property type="component" value="Unassembled WGS sequence"/>
</dbReference>
<gene>
    <name evidence="3" type="primary">khpA</name>
    <name evidence="4" type="ORF">VVR66_03655</name>
</gene>
<evidence type="ECO:0000313" key="4">
    <source>
        <dbReference type="EMBL" id="MEX3593803.1"/>
    </source>
</evidence>
<name>A0ABV3V097_9MICC</name>
<keyword evidence="2 3" id="KW-0694">RNA-binding</keyword>
<protein>
    <recommendedName>
        <fullName evidence="3">RNA-binding protein KhpA</fullName>
    </recommendedName>
    <alternativeName>
        <fullName evidence="3">KH-domain protein A</fullName>
    </alternativeName>
</protein>
<comment type="subcellular location">
    <subcellularLocation>
        <location evidence="3">Cytoplasm</location>
    </subcellularLocation>
</comment>
<reference evidence="4 5" key="1">
    <citation type="journal article" date="2024" name="Fungal Genet. Biol.">
        <title>The porcine skin microbiome exhibits broad fungal antagonism.</title>
        <authorList>
            <person name="De La Cruz K.F."/>
            <person name="Townsend E.C."/>
            <person name="Alex Cheong J.Z."/>
            <person name="Salamzade R."/>
            <person name="Liu A."/>
            <person name="Sandstrom S."/>
            <person name="Davila E."/>
            <person name="Huang L."/>
            <person name="Xu K.H."/>
            <person name="Wu S.Y."/>
            <person name="Meudt J.J."/>
            <person name="Shanmuganayagam D."/>
            <person name="Gibson A.L.F."/>
            <person name="Kalan L.R."/>
        </authorList>
    </citation>
    <scope>NUCLEOTIDE SEQUENCE [LARGE SCALE GENOMIC DNA]</scope>
    <source>
        <strain evidence="4 5">LK2625</strain>
    </source>
</reference>
<keyword evidence="5" id="KW-1185">Reference proteome</keyword>
<comment type="function">
    <text evidence="3">A probable RNA-binding protein.</text>
</comment>
<accession>A0ABV3V097</accession>
<dbReference type="SUPFAM" id="SSF54814">
    <property type="entry name" value="Prokaryotic type KH domain (KH-domain type II)"/>
    <property type="match status" value="1"/>
</dbReference>
<dbReference type="HAMAP" id="MF_00088">
    <property type="entry name" value="KhpA"/>
    <property type="match status" value="1"/>
</dbReference>
<evidence type="ECO:0000256" key="2">
    <source>
        <dbReference type="ARBA" id="ARBA00022884"/>
    </source>
</evidence>
<dbReference type="RefSeq" id="WP_031273282.1">
    <property type="nucleotide sequence ID" value="NZ_JAYWLT010000002.1"/>
</dbReference>
<comment type="caution">
    <text evidence="4">The sequence shown here is derived from an EMBL/GenBank/DDBJ whole genome shotgun (WGS) entry which is preliminary data.</text>
</comment>
<comment type="similarity">
    <text evidence="3">Belongs to the KhpA RNA-binding protein family.</text>
</comment>
<dbReference type="InterPro" id="IPR009019">
    <property type="entry name" value="KH_sf_prok-type"/>
</dbReference>
<dbReference type="CDD" id="cd22533">
    <property type="entry name" value="KH-II_YlqC-like"/>
    <property type="match status" value="1"/>
</dbReference>
<dbReference type="EMBL" id="JAYWLU010000002">
    <property type="protein sequence ID" value="MEX3593803.1"/>
    <property type="molecule type" value="Genomic_DNA"/>
</dbReference>
<dbReference type="NCBIfam" id="NF002761">
    <property type="entry name" value="PRK02821.1"/>
    <property type="match status" value="1"/>
</dbReference>
<keyword evidence="1 3" id="KW-0963">Cytoplasm</keyword>